<comment type="caution">
    <text evidence="1">The sequence shown here is derived from an EMBL/GenBank/DDBJ whole genome shotgun (WGS) entry which is preliminary data.</text>
</comment>
<sequence length="227" mass="26921">MNITILDKATISDRTKRDYIRFIKNIQKVDIDVKITDINKVHTIIKSITSNPNSQGSYFSAVMKILELSNNNELRKKYKDLLKETIKKHDNTPKKLTKPQKKVISRNYEKLKHDFVISSKKKGIDKLSEIEFVLLFYVLLPPRRSDYYNMIYTTHNSKTKNEEHNYLLDEDTGYTLVFNKFKNVKKIGSQRFRIGSSRKERSLRRIISNRKLQEGQSIYSKSRRYFT</sequence>
<evidence type="ECO:0000313" key="1">
    <source>
        <dbReference type="EMBL" id="GAG04124.1"/>
    </source>
</evidence>
<dbReference type="EMBL" id="BARS01029403">
    <property type="protein sequence ID" value="GAG04124.1"/>
    <property type="molecule type" value="Genomic_DNA"/>
</dbReference>
<dbReference type="AlphaFoldDB" id="X0UED7"/>
<organism evidence="1">
    <name type="scientific">marine sediment metagenome</name>
    <dbReference type="NCBI Taxonomy" id="412755"/>
    <lineage>
        <taxon>unclassified sequences</taxon>
        <taxon>metagenomes</taxon>
        <taxon>ecological metagenomes</taxon>
    </lineage>
</organism>
<feature type="non-terminal residue" evidence="1">
    <location>
        <position position="227"/>
    </location>
</feature>
<accession>X0UED7</accession>
<name>X0UED7_9ZZZZ</name>
<reference evidence="1" key="1">
    <citation type="journal article" date="2014" name="Front. Microbiol.">
        <title>High frequency of phylogenetically diverse reductive dehalogenase-homologous genes in deep subseafloor sedimentary metagenomes.</title>
        <authorList>
            <person name="Kawai M."/>
            <person name="Futagami T."/>
            <person name="Toyoda A."/>
            <person name="Takaki Y."/>
            <person name="Nishi S."/>
            <person name="Hori S."/>
            <person name="Arai W."/>
            <person name="Tsubouchi T."/>
            <person name="Morono Y."/>
            <person name="Uchiyama I."/>
            <person name="Ito T."/>
            <person name="Fujiyama A."/>
            <person name="Inagaki F."/>
            <person name="Takami H."/>
        </authorList>
    </citation>
    <scope>NUCLEOTIDE SEQUENCE</scope>
    <source>
        <strain evidence="1">Expedition CK06-06</strain>
    </source>
</reference>
<protein>
    <submittedName>
        <fullName evidence="1">Uncharacterized protein</fullName>
    </submittedName>
</protein>
<gene>
    <name evidence="1" type="ORF">S01H1_45960</name>
</gene>
<proteinExistence type="predicted"/>